<name>A0A3E0H9L3_9GAMM</name>
<keyword evidence="3" id="KW-1185">Reference proteome</keyword>
<gene>
    <name evidence="2" type="ORF">DFR26_0066</name>
</gene>
<proteinExistence type="predicted"/>
<dbReference type="EMBL" id="QUNR01000001">
    <property type="protein sequence ID" value="REH39872.1"/>
    <property type="molecule type" value="Genomic_DNA"/>
</dbReference>
<evidence type="ECO:0000313" key="2">
    <source>
        <dbReference type="EMBL" id="REH39872.1"/>
    </source>
</evidence>
<reference evidence="2 3" key="1">
    <citation type="submission" date="2018-08" db="EMBL/GenBank/DDBJ databases">
        <title>Genomic Encyclopedia of Type Strains, Phase IV (KMG-IV): sequencing the most valuable type-strain genomes for metagenomic binning, comparative biology and taxonomic classification.</title>
        <authorList>
            <person name="Goeker M."/>
        </authorList>
    </citation>
    <scope>NUCLEOTIDE SEQUENCE [LARGE SCALE GENOMIC DNA]</scope>
    <source>
        <strain evidence="2 3">DSM 26022</strain>
    </source>
</reference>
<organism evidence="2 3">
    <name type="scientific">Paraperlucidibaca baekdonensis</name>
    <dbReference type="NCBI Taxonomy" id="748120"/>
    <lineage>
        <taxon>Bacteria</taxon>
        <taxon>Pseudomonadati</taxon>
        <taxon>Pseudomonadota</taxon>
        <taxon>Gammaproteobacteria</taxon>
        <taxon>Moraxellales</taxon>
        <taxon>Moraxellaceae</taxon>
        <taxon>Paraperlucidibaca</taxon>
    </lineage>
</organism>
<protein>
    <recommendedName>
        <fullName evidence="4">Membrane dipeptidase (Peptidase family M19)</fullName>
    </recommendedName>
</protein>
<evidence type="ECO:0000256" key="1">
    <source>
        <dbReference type="SAM" id="SignalP"/>
    </source>
</evidence>
<sequence length="737" mass="79877">MTHNPSIKPGFAACALLALASTLAACGGGSSGGSSATAAAQERKPPTTRFAMANNCFVMQSAENNGFATRSNTGRYSFASLSAANAERFYMKPTALGEYLIQAKNSSLLSNGGSAVTSASQPSNATVWTVDMPRAGIFTLSNSDTSVRMQRSAQDALTLASSQGPASEFRFVPAEDCTAYPEISTDSVGETYVGRGIDKPVVGFAEVHTHMAMGHEMSDGKTTVGPSAGGVLYGQMFHRFGVPHAIEDCADWHGPNGIRDPEALVLDMTPLTTHDTQGWPTFIDWPQFDSQLHQAMYYKWVERAWKAGLRIMVSEGTNIAALCEIGRLAVLRPTAECNDMRLGIAQVKYLFQLQNYIDAQEGGPGMGWFRIVRSPQEARRVINDGKLAVVAGLEFANVFNCDVRFSPLNLLGETRGCTRESIDRQIDEVWDLGVREIFPYHDINSALGGTGLFQEILNIVGFYGTTGFWETYDCPDGGEGDSYFYNAGFKATLSPPGLGNDPLTSLVLGLTNGRLPIYPTDRRLCNTRGMTDLGEYVMERLMAKGFIIDIDHAELSVKGKMLEIANAQTPSYPLISAHGAQGGLSLQQAKDLLNGGGLIYPFKPNGKGHVEFLEKIKPIWPASRGQIPLGYGMDANGIADRAPPRGAGSEPVTYPFTLFSGPDWGAQFAGIKPVQFNLQTHPESGKTWPIDEVGTAHYGMVADYVEEIRLEGGKEALDALYHSAEAYIQMWEQVLDR</sequence>
<dbReference type="OrthoDB" id="6071905at2"/>
<feature type="chain" id="PRO_5017663771" description="Membrane dipeptidase (Peptidase family M19)" evidence="1">
    <location>
        <begin position="25"/>
        <end position="737"/>
    </location>
</feature>
<dbReference type="Gene3D" id="3.20.20.140">
    <property type="entry name" value="Metal-dependent hydrolases"/>
    <property type="match status" value="1"/>
</dbReference>
<dbReference type="InterPro" id="IPR032466">
    <property type="entry name" value="Metal_Hydrolase"/>
</dbReference>
<accession>A0A3E0H9L3</accession>
<dbReference type="AlphaFoldDB" id="A0A3E0H9L3"/>
<keyword evidence="1" id="KW-0732">Signal</keyword>
<dbReference type="SUPFAM" id="SSF51556">
    <property type="entry name" value="Metallo-dependent hydrolases"/>
    <property type="match status" value="1"/>
</dbReference>
<comment type="caution">
    <text evidence="2">The sequence shown here is derived from an EMBL/GenBank/DDBJ whole genome shotgun (WGS) entry which is preliminary data.</text>
</comment>
<feature type="signal peptide" evidence="1">
    <location>
        <begin position="1"/>
        <end position="24"/>
    </location>
</feature>
<evidence type="ECO:0000313" key="3">
    <source>
        <dbReference type="Proteomes" id="UP000256774"/>
    </source>
</evidence>
<evidence type="ECO:0008006" key="4">
    <source>
        <dbReference type="Google" id="ProtNLM"/>
    </source>
</evidence>
<dbReference type="Proteomes" id="UP000256774">
    <property type="component" value="Unassembled WGS sequence"/>
</dbReference>
<dbReference type="RefSeq" id="WP_116206964.1">
    <property type="nucleotide sequence ID" value="NZ_QUNR01000001.1"/>
</dbReference>